<dbReference type="Proteomes" id="UP000261340">
    <property type="component" value="Unplaced"/>
</dbReference>
<evidence type="ECO:0000313" key="3">
    <source>
        <dbReference type="Ensembl" id="ENSACIP00000015499.1"/>
    </source>
</evidence>
<dbReference type="InterPro" id="IPR001910">
    <property type="entry name" value="Inosine/uridine_hydrolase_dom"/>
</dbReference>
<dbReference type="Ensembl" id="ENSACIT00000015910.1">
    <property type="protein sequence ID" value="ENSACIP00000015499.1"/>
    <property type="gene ID" value="ENSACIG00000011989.1"/>
</dbReference>
<dbReference type="Pfam" id="PF01156">
    <property type="entry name" value="IU_nuc_hydro"/>
    <property type="match status" value="1"/>
</dbReference>
<evidence type="ECO:0000256" key="1">
    <source>
        <dbReference type="ARBA" id="ARBA00009176"/>
    </source>
</evidence>
<dbReference type="InterPro" id="IPR052775">
    <property type="entry name" value="IUN_hydrolase"/>
</dbReference>
<keyword evidence="4" id="KW-1185">Reference proteome</keyword>
<reference evidence="3" key="1">
    <citation type="submission" date="2025-08" db="UniProtKB">
        <authorList>
            <consortium name="Ensembl"/>
        </authorList>
    </citation>
    <scope>IDENTIFICATION</scope>
</reference>
<proteinExistence type="inferred from homology"/>
<accession>A0A3Q0RSS2</accession>
<organism evidence="3 4">
    <name type="scientific">Amphilophus citrinellus</name>
    <name type="common">Midas cichlid</name>
    <name type="synonym">Cichlasoma citrinellum</name>
    <dbReference type="NCBI Taxonomy" id="61819"/>
    <lineage>
        <taxon>Eukaryota</taxon>
        <taxon>Metazoa</taxon>
        <taxon>Chordata</taxon>
        <taxon>Craniata</taxon>
        <taxon>Vertebrata</taxon>
        <taxon>Euteleostomi</taxon>
        <taxon>Actinopterygii</taxon>
        <taxon>Neopterygii</taxon>
        <taxon>Teleostei</taxon>
        <taxon>Neoteleostei</taxon>
        <taxon>Acanthomorphata</taxon>
        <taxon>Ovalentaria</taxon>
        <taxon>Cichlomorphae</taxon>
        <taxon>Cichliformes</taxon>
        <taxon>Cichlidae</taxon>
        <taxon>New World cichlids</taxon>
        <taxon>Cichlasomatinae</taxon>
        <taxon>Heroini</taxon>
        <taxon>Amphilophus</taxon>
    </lineage>
</organism>
<reference evidence="3" key="2">
    <citation type="submission" date="2025-09" db="UniProtKB">
        <authorList>
            <consortium name="Ensembl"/>
        </authorList>
    </citation>
    <scope>IDENTIFICATION</scope>
</reference>
<protein>
    <recommendedName>
        <fullName evidence="2">Inosine/uridine-preferring nucleoside hydrolase domain-containing protein</fullName>
    </recommendedName>
</protein>
<dbReference type="PANTHER" id="PTHR46190">
    <property type="entry name" value="SI:CH211-201H21.5-RELATED"/>
    <property type="match status" value="1"/>
</dbReference>
<dbReference type="InterPro" id="IPR036452">
    <property type="entry name" value="Ribo_hydro-like"/>
</dbReference>
<name>A0A3Q0RSS2_AMPCI</name>
<evidence type="ECO:0000313" key="4">
    <source>
        <dbReference type="Proteomes" id="UP000261340"/>
    </source>
</evidence>
<sequence>MTVLTDLLLYATCNTHTDSSVSGCSKPLVARTIHASDYFGTDGFGDVPDPHAPSLDLVQKKKAEQAIIDFVNENPGEVILVAIAPLTNLAVTVQLDPTLSKKLKALFIMGGNTEYPEAAYIVLNRYTCPTYITTWEFTCRNSLPWSFCDTWFANHTEKSEFVRRISAISREVRVCKLDLTVELEGTYTRGMMALDYMHKLKKKHTVFIMNKVDLDMFQEMLINAIK</sequence>
<evidence type="ECO:0000259" key="2">
    <source>
        <dbReference type="Pfam" id="PF01156"/>
    </source>
</evidence>
<dbReference type="GeneTree" id="ENSGT00940000164275"/>
<dbReference type="Gene3D" id="3.90.245.10">
    <property type="entry name" value="Ribonucleoside hydrolase-like"/>
    <property type="match status" value="1"/>
</dbReference>
<dbReference type="SUPFAM" id="SSF53590">
    <property type="entry name" value="Nucleoside hydrolase"/>
    <property type="match status" value="1"/>
</dbReference>
<feature type="domain" description="Inosine/uridine-preferring nucleoside hydrolase" evidence="2">
    <location>
        <begin position="11"/>
        <end position="218"/>
    </location>
</feature>
<comment type="similarity">
    <text evidence="1">Belongs to the IUNH family.</text>
</comment>
<dbReference type="GO" id="GO:0016799">
    <property type="term" value="F:hydrolase activity, hydrolyzing N-glycosyl compounds"/>
    <property type="evidence" value="ECO:0007669"/>
    <property type="project" value="InterPro"/>
</dbReference>
<dbReference type="PANTHER" id="PTHR46190:SF1">
    <property type="entry name" value="SI:CH211-201H21.5"/>
    <property type="match status" value="1"/>
</dbReference>
<dbReference type="AlphaFoldDB" id="A0A3Q0RSS2"/>